<evidence type="ECO:0000259" key="5">
    <source>
        <dbReference type="PROSITE" id="PS51554"/>
    </source>
</evidence>
<feature type="domain" description="PFL" evidence="5">
    <location>
        <begin position="9"/>
        <end position="702"/>
    </location>
</feature>
<dbReference type="PANTHER" id="PTHR43641:SF2">
    <property type="entry name" value="DEHYDRATASE YBIW-RELATED"/>
    <property type="match status" value="1"/>
</dbReference>
<evidence type="ECO:0000259" key="4">
    <source>
        <dbReference type="PROSITE" id="PS51149"/>
    </source>
</evidence>
<dbReference type="Proteomes" id="UP000440004">
    <property type="component" value="Unassembled WGS sequence"/>
</dbReference>
<gene>
    <name evidence="6" type="ORF">GC105_13180</name>
</gene>
<dbReference type="InterPro" id="IPR001150">
    <property type="entry name" value="Gly_radical"/>
</dbReference>
<evidence type="ECO:0000313" key="7">
    <source>
        <dbReference type="Proteomes" id="UP000440004"/>
    </source>
</evidence>
<dbReference type="Gene3D" id="3.20.70.20">
    <property type="match status" value="1"/>
</dbReference>
<evidence type="ECO:0000256" key="3">
    <source>
        <dbReference type="PROSITE-ProRule" id="PRU00493"/>
    </source>
</evidence>
<dbReference type="PROSITE" id="PS51149">
    <property type="entry name" value="GLY_RADICAL_2"/>
    <property type="match status" value="1"/>
</dbReference>
<proteinExistence type="predicted"/>
<dbReference type="InterPro" id="IPR004184">
    <property type="entry name" value="PFL_dom"/>
</dbReference>
<reference evidence="6 7" key="1">
    <citation type="submission" date="2019-10" db="EMBL/GenBank/DDBJ databases">
        <title>Alkalibaculum tamaniensis sp.nov., a new alkaliphilic acetogen, isolated on methoxylated aromatics from a mud volcano.</title>
        <authorList>
            <person name="Khomyakova M.A."/>
            <person name="Merkel A.Y."/>
            <person name="Bonch-Osmolovskaya E.A."/>
            <person name="Slobodkin A.I."/>
        </authorList>
    </citation>
    <scope>NUCLEOTIDE SEQUENCE [LARGE SCALE GENOMIC DNA]</scope>
    <source>
        <strain evidence="6 7">M08DMB</strain>
    </source>
</reference>
<dbReference type="Pfam" id="PF02901">
    <property type="entry name" value="PFL-like"/>
    <property type="match status" value="1"/>
</dbReference>
<sequence>MFEFFPVSDRIKRIREKRDVFTSGRNMTINSERTKIYTDYYEAHENEYPILKRAGAFYTWCATKQINIFDDDIFVGTPGPDERSLSPYVEWSCQWIPGIVDDTDDNFKKAWQTSDSIYMSDEQRIIFREANEFWKDRTISRMVEGALSDDFWDAAGNGCILGTGKNDPFFFGVSGMPQGHFIANFNKVINVGFGEVRKEALEKLEAQKGKIFGNAAKSHAFYNAVVRICDGAILLSKRYAEGCRQKASIETLERKSELLSMADSLDWIMENPARTYWEGLQATIFYQLMLSTDAQQHGQSIGRIDKYTGHLLQNQLDQGTITQEQAQEYSDAFILRLSDIIVLPGFFMDNKRIIDLIAQGQSLYSSIYNGLTPTAGINLTLGGHKADGSDETTPVTYSLLQTYGRMNFPDPTVALRVHKNTPDDVWRLGIESSKLCGGIPQIQNDDVIIKSLMDIGFSHEDACDYSIVGCVEPGGTGNEWPACGMTGRESIWNMVDVVQLTINGGINPRTGKMALPCKKLYEYESFDQVKEAFKAEMQYVLDWTVSYANTFEMVYSQYFPSIVASSMMEGCMEKGKDVTEGGAKYNRTGLTACGTANVGDSLMTIKKLCFDDKTVPLKELYDALMNNWEGYEQLRQTVINEVPHYGNDNDEVDELASWALGLFADIMANADGPRGKYSGGTFTMTAHIYMGEMLGATPDGRKNGEPIADAISPRQGFDKNGPTSYLRSAAKLPHQALSNGDQLNIRFTPSSVEGEDGAEKLKQLIKAYFSLGGMQVQFNVVSTAALQEAQKNPDEHKNLIVRIAGFSTYFVTLSKNTQDDFIQRTEQAI</sequence>
<dbReference type="PROSITE" id="PS51554">
    <property type="entry name" value="PFL"/>
    <property type="match status" value="1"/>
</dbReference>
<comment type="caution">
    <text evidence="6">The sequence shown here is derived from an EMBL/GenBank/DDBJ whole genome shotgun (WGS) entry which is preliminary data.</text>
</comment>
<organism evidence="6 7">
    <name type="scientific">Alkalibaculum sporogenes</name>
    <dbReference type="NCBI Taxonomy" id="2655001"/>
    <lineage>
        <taxon>Bacteria</taxon>
        <taxon>Bacillati</taxon>
        <taxon>Bacillota</taxon>
        <taxon>Clostridia</taxon>
        <taxon>Eubacteriales</taxon>
        <taxon>Eubacteriaceae</taxon>
        <taxon>Alkalibaculum</taxon>
    </lineage>
</organism>
<dbReference type="PANTHER" id="PTHR43641">
    <property type="entry name" value="FORMATE ACETYLTRANSFERASE 3-RELATED"/>
    <property type="match status" value="1"/>
</dbReference>
<feature type="domain" description="Glycine radical" evidence="4">
    <location>
        <begin position="709"/>
        <end position="829"/>
    </location>
</feature>
<keyword evidence="7" id="KW-1185">Reference proteome</keyword>
<protein>
    <recommendedName>
        <fullName evidence="8">Formate C-acetyltransferase</fullName>
    </recommendedName>
</protein>
<evidence type="ECO:0000256" key="2">
    <source>
        <dbReference type="ARBA" id="ARBA00023239"/>
    </source>
</evidence>
<keyword evidence="2" id="KW-0456">Lyase</keyword>
<evidence type="ECO:0000256" key="1">
    <source>
        <dbReference type="ARBA" id="ARBA00022818"/>
    </source>
</evidence>
<keyword evidence="1 3" id="KW-0556">Organic radical</keyword>
<name>A0A6A7KB40_9FIRM</name>
<dbReference type="SUPFAM" id="SSF51998">
    <property type="entry name" value="PFL-like glycyl radical enzymes"/>
    <property type="match status" value="1"/>
</dbReference>
<evidence type="ECO:0008006" key="8">
    <source>
        <dbReference type="Google" id="ProtNLM"/>
    </source>
</evidence>
<dbReference type="AlphaFoldDB" id="A0A6A7KB40"/>
<dbReference type="Pfam" id="PF01228">
    <property type="entry name" value="Gly_radical"/>
    <property type="match status" value="1"/>
</dbReference>
<dbReference type="EMBL" id="WHNX01000025">
    <property type="protein sequence ID" value="MPW26738.1"/>
    <property type="molecule type" value="Genomic_DNA"/>
</dbReference>
<dbReference type="InterPro" id="IPR051215">
    <property type="entry name" value="GRE"/>
</dbReference>
<dbReference type="RefSeq" id="WP_152805603.1">
    <property type="nucleotide sequence ID" value="NZ_WHNX01000025.1"/>
</dbReference>
<accession>A0A6A7KB40</accession>
<feature type="modified residue" description="Glycine radical" evidence="3">
    <location>
        <position position="805"/>
    </location>
</feature>
<evidence type="ECO:0000313" key="6">
    <source>
        <dbReference type="EMBL" id="MPW26738.1"/>
    </source>
</evidence>
<dbReference type="GO" id="GO:0005829">
    <property type="term" value="C:cytosol"/>
    <property type="evidence" value="ECO:0007669"/>
    <property type="project" value="TreeGrafter"/>
</dbReference>
<dbReference type="GO" id="GO:0016829">
    <property type="term" value="F:lyase activity"/>
    <property type="evidence" value="ECO:0007669"/>
    <property type="project" value="UniProtKB-KW"/>
</dbReference>